<reference evidence="2 3" key="1">
    <citation type="submission" date="2023-09" db="EMBL/GenBank/DDBJ databases">
        <title>Nesidiocoris tenuis whole genome shotgun sequence.</title>
        <authorList>
            <person name="Shibata T."/>
            <person name="Shimoda M."/>
            <person name="Kobayashi T."/>
            <person name="Uehara T."/>
        </authorList>
    </citation>
    <scope>NUCLEOTIDE SEQUENCE [LARGE SCALE GENOMIC DNA]</scope>
    <source>
        <strain evidence="2 3">Japan</strain>
    </source>
</reference>
<accession>A0ABN7AJA7</accession>
<evidence type="ECO:0000259" key="1">
    <source>
        <dbReference type="PROSITE" id="PS50191"/>
    </source>
</evidence>
<dbReference type="PANTHER" id="PTHR10174">
    <property type="entry name" value="ALPHA-TOCOPHEROL TRANSFER PROTEIN-RELATED"/>
    <property type="match status" value="1"/>
</dbReference>
<dbReference type="Pfam" id="PF00650">
    <property type="entry name" value="CRAL_TRIO"/>
    <property type="match status" value="1"/>
</dbReference>
<evidence type="ECO:0000313" key="3">
    <source>
        <dbReference type="Proteomes" id="UP001307889"/>
    </source>
</evidence>
<dbReference type="PANTHER" id="PTHR10174:SF231">
    <property type="entry name" value="CLAVESIN-2-LIKE PROTEIN"/>
    <property type="match status" value="1"/>
</dbReference>
<dbReference type="EMBL" id="AP028911">
    <property type="protein sequence ID" value="BES92345.1"/>
    <property type="molecule type" value="Genomic_DNA"/>
</dbReference>
<dbReference type="SMART" id="SM00516">
    <property type="entry name" value="SEC14"/>
    <property type="match status" value="1"/>
</dbReference>
<dbReference type="CDD" id="cd00170">
    <property type="entry name" value="SEC14"/>
    <property type="match status" value="1"/>
</dbReference>
<dbReference type="SMART" id="SM01100">
    <property type="entry name" value="CRAL_TRIO_N"/>
    <property type="match status" value="1"/>
</dbReference>
<evidence type="ECO:0000313" key="2">
    <source>
        <dbReference type="EMBL" id="BES92345.1"/>
    </source>
</evidence>
<dbReference type="InterPro" id="IPR036273">
    <property type="entry name" value="CRAL/TRIO_N_dom_sf"/>
</dbReference>
<keyword evidence="3" id="KW-1185">Reference proteome</keyword>
<sequence length="284" mass="32101">MAEFAEVNSIYLGSRSSSSLSSAYGDAGLDGSPVHKIPSKEVALKTLRQLIVSNNNPDITCGTDDDEFLTRFLFARKMNAEEAYNLLANYFAYRKRNPELFENLTTRDPLVKQALYDGFPGVLPNKDRKGRTILVFFCNNWEDNNYPLEVVYRALILSLEKLLCEVHNQANGFVVIVDWTDISLRQVTSLANKTLKLMIEGLQDCFPARFKGIHFINQPWYIDPVITLLKAFLKEKTKKKIYVHGNNLSTLHEHIPMDVLPAELGGEGPPHSPTIWAHELTEGS</sequence>
<dbReference type="InterPro" id="IPR011074">
    <property type="entry name" value="CRAL/TRIO_N_dom"/>
</dbReference>
<dbReference type="Gene3D" id="1.10.8.20">
    <property type="entry name" value="N-terminal domain of phosphatidylinositol transfer protein sec14p"/>
    <property type="match status" value="1"/>
</dbReference>
<dbReference type="InterPro" id="IPR001251">
    <property type="entry name" value="CRAL-TRIO_dom"/>
</dbReference>
<feature type="domain" description="CRAL-TRIO" evidence="1">
    <location>
        <begin position="107"/>
        <end position="272"/>
    </location>
</feature>
<dbReference type="Proteomes" id="UP001307889">
    <property type="component" value="Chromosome 3"/>
</dbReference>
<protein>
    <submittedName>
        <fullName evidence="2">SEC14</fullName>
    </submittedName>
</protein>
<gene>
    <name evidence="2" type="ORF">NTJ_05153</name>
</gene>
<dbReference type="InterPro" id="IPR036865">
    <property type="entry name" value="CRAL-TRIO_dom_sf"/>
</dbReference>
<dbReference type="SUPFAM" id="SSF52087">
    <property type="entry name" value="CRAL/TRIO domain"/>
    <property type="match status" value="1"/>
</dbReference>
<name>A0ABN7AJA7_9HEMI</name>
<dbReference type="Gene3D" id="3.40.525.10">
    <property type="entry name" value="CRAL-TRIO lipid binding domain"/>
    <property type="match status" value="1"/>
</dbReference>
<organism evidence="2 3">
    <name type="scientific">Nesidiocoris tenuis</name>
    <dbReference type="NCBI Taxonomy" id="355587"/>
    <lineage>
        <taxon>Eukaryota</taxon>
        <taxon>Metazoa</taxon>
        <taxon>Ecdysozoa</taxon>
        <taxon>Arthropoda</taxon>
        <taxon>Hexapoda</taxon>
        <taxon>Insecta</taxon>
        <taxon>Pterygota</taxon>
        <taxon>Neoptera</taxon>
        <taxon>Paraneoptera</taxon>
        <taxon>Hemiptera</taxon>
        <taxon>Heteroptera</taxon>
        <taxon>Panheteroptera</taxon>
        <taxon>Cimicomorpha</taxon>
        <taxon>Miridae</taxon>
        <taxon>Dicyphina</taxon>
        <taxon>Nesidiocoris</taxon>
    </lineage>
</organism>
<dbReference type="SUPFAM" id="SSF46938">
    <property type="entry name" value="CRAL/TRIO N-terminal domain"/>
    <property type="match status" value="1"/>
</dbReference>
<proteinExistence type="predicted"/>
<dbReference type="PRINTS" id="PR00180">
    <property type="entry name" value="CRETINALDHBP"/>
</dbReference>
<dbReference type="PROSITE" id="PS50191">
    <property type="entry name" value="CRAL_TRIO"/>
    <property type="match status" value="1"/>
</dbReference>